<evidence type="ECO:0000259" key="9">
    <source>
        <dbReference type="PROSITE" id="PS50249"/>
    </source>
</evidence>
<dbReference type="PROSITE" id="PS50249">
    <property type="entry name" value="MPN"/>
    <property type="match status" value="1"/>
</dbReference>
<dbReference type="AlphaFoldDB" id="A0A820ST87"/>
<dbReference type="GO" id="GO:0006508">
    <property type="term" value="P:proteolysis"/>
    <property type="evidence" value="ECO:0007669"/>
    <property type="project" value="UniProtKB-KW"/>
</dbReference>
<keyword evidence="6" id="KW-0378">Hydrolase</keyword>
<dbReference type="InterPro" id="IPR000555">
    <property type="entry name" value="JAMM/MPN+_dom"/>
</dbReference>
<dbReference type="Pfam" id="PF08969">
    <property type="entry name" value="USP8_dimer"/>
    <property type="match status" value="1"/>
</dbReference>
<evidence type="ECO:0000256" key="1">
    <source>
        <dbReference type="ARBA" id="ARBA00001947"/>
    </source>
</evidence>
<dbReference type="PANTHER" id="PTHR12947:SF13">
    <property type="entry name" value="FI19924P1"/>
    <property type="match status" value="1"/>
</dbReference>
<evidence type="ECO:0000256" key="8">
    <source>
        <dbReference type="ARBA" id="ARBA00023049"/>
    </source>
</evidence>
<dbReference type="GO" id="GO:0140492">
    <property type="term" value="F:metal-dependent deubiquitinase activity"/>
    <property type="evidence" value="ECO:0007669"/>
    <property type="project" value="InterPro"/>
</dbReference>
<keyword evidence="7" id="KW-0862">Zinc</keyword>
<evidence type="ECO:0000313" key="12">
    <source>
        <dbReference type="Proteomes" id="UP000663848"/>
    </source>
</evidence>
<evidence type="ECO:0000256" key="3">
    <source>
        <dbReference type="ARBA" id="ARBA00022670"/>
    </source>
</evidence>
<gene>
    <name evidence="11" type="ORF">QYT958_LOCUS1206</name>
    <name evidence="10" type="ORF">TSG867_LOCUS1166</name>
</gene>
<dbReference type="Gene3D" id="1.20.58.80">
    <property type="entry name" value="Phosphotransferase system, lactose/cellobiose-type IIA subunit"/>
    <property type="match status" value="1"/>
</dbReference>
<dbReference type="InterPro" id="IPR015063">
    <property type="entry name" value="USP8_dimer"/>
</dbReference>
<keyword evidence="4" id="KW-0479">Metal-binding</keyword>
<evidence type="ECO:0000256" key="4">
    <source>
        <dbReference type="ARBA" id="ARBA00022723"/>
    </source>
</evidence>
<sequence length="422" mass="48373">MSSTEDASKYARDQVQWLLENQCRIPIRSITPISFYYKTSDTLLDEADFYYRNSQLEQSFILYSRYITLFVEELKLHHPGYATVSVNDREHVKEIIRSKAFPRAEELKEKLKEKYSREYESKQKAIQEEEVAKIAAVPLGKPATNFHNENEQTLEQLKTTYAPMPPAHVALFAIPPTDSVLPLSNKEPAKPAFDRSRKPMMNFGNSSMTTLRRISIPCDITAKFLQAAQRNTDRKIETCGILAGSKRDNNYMITHIVVPKQNGGPEREIEATFSLKYGPNWFFYLTDKIENMEAFTDCFIFLDSCDTEKEEEMVEYVANNNLITLGWIHTHPTQTVFLSSVDLHTHLPYQMLMQEAVAIVISPKYNETAIFSLTPDTGIPIISTCKKTGFHEHINNPPLFLPSTHTSYDPGLLCHIVDLRNN</sequence>
<dbReference type="GO" id="GO:0046872">
    <property type="term" value="F:metal ion binding"/>
    <property type="evidence" value="ECO:0007669"/>
    <property type="project" value="UniProtKB-KW"/>
</dbReference>
<dbReference type="PANTHER" id="PTHR12947">
    <property type="entry name" value="AMSH-LIKE PROTEASE"/>
    <property type="match status" value="1"/>
</dbReference>
<dbReference type="Proteomes" id="UP000663848">
    <property type="component" value="Unassembled WGS sequence"/>
</dbReference>
<name>A0A820ST87_9BILA</name>
<comment type="caution">
    <text evidence="11">The sequence shown here is derived from an EMBL/GenBank/DDBJ whole genome shotgun (WGS) entry which is preliminary data.</text>
</comment>
<comment type="similarity">
    <text evidence="2">Belongs to the peptidase M67C family.</text>
</comment>
<organism evidence="11 12">
    <name type="scientific">Rotaria socialis</name>
    <dbReference type="NCBI Taxonomy" id="392032"/>
    <lineage>
        <taxon>Eukaryota</taxon>
        <taxon>Metazoa</taxon>
        <taxon>Spiralia</taxon>
        <taxon>Gnathifera</taxon>
        <taxon>Rotifera</taxon>
        <taxon>Eurotatoria</taxon>
        <taxon>Bdelloidea</taxon>
        <taxon>Philodinida</taxon>
        <taxon>Philodinidae</taxon>
        <taxon>Rotaria</taxon>
    </lineage>
</organism>
<dbReference type="GO" id="GO:0005768">
    <property type="term" value="C:endosome"/>
    <property type="evidence" value="ECO:0007669"/>
    <property type="project" value="TreeGrafter"/>
</dbReference>
<dbReference type="EMBL" id="CAJOBQ010000024">
    <property type="protein sequence ID" value="CAF4218952.1"/>
    <property type="molecule type" value="Genomic_DNA"/>
</dbReference>
<dbReference type="SUPFAM" id="SSF140856">
    <property type="entry name" value="USP8 N-terminal domain-like"/>
    <property type="match status" value="1"/>
</dbReference>
<keyword evidence="3" id="KW-0645">Protease</keyword>
<dbReference type="EMBL" id="CAJOBR010000063">
    <property type="protein sequence ID" value="CAF4458300.1"/>
    <property type="molecule type" value="Genomic_DNA"/>
</dbReference>
<dbReference type="GO" id="GO:0070536">
    <property type="term" value="P:protein K63-linked deubiquitination"/>
    <property type="evidence" value="ECO:0007669"/>
    <property type="project" value="InterPro"/>
</dbReference>
<keyword evidence="8" id="KW-0482">Metalloprotease</keyword>
<dbReference type="InterPro" id="IPR037518">
    <property type="entry name" value="MPN"/>
</dbReference>
<dbReference type="Gene3D" id="3.40.140.10">
    <property type="entry name" value="Cytidine Deaminase, domain 2"/>
    <property type="match status" value="1"/>
</dbReference>
<dbReference type="CDD" id="cd08066">
    <property type="entry name" value="MPN_AMSH_like"/>
    <property type="match status" value="1"/>
</dbReference>
<dbReference type="GO" id="GO:0016020">
    <property type="term" value="C:membrane"/>
    <property type="evidence" value="ECO:0007669"/>
    <property type="project" value="TreeGrafter"/>
</dbReference>
<keyword evidence="5" id="KW-0833">Ubl conjugation pathway</keyword>
<evidence type="ECO:0000313" key="11">
    <source>
        <dbReference type="EMBL" id="CAF4458300.1"/>
    </source>
</evidence>
<dbReference type="Proteomes" id="UP000663862">
    <property type="component" value="Unassembled WGS sequence"/>
</dbReference>
<accession>A0A820ST87</accession>
<dbReference type="SUPFAM" id="SSF102712">
    <property type="entry name" value="JAB1/MPN domain"/>
    <property type="match status" value="1"/>
</dbReference>
<proteinExistence type="inferred from homology"/>
<reference evidence="11" key="1">
    <citation type="submission" date="2021-02" db="EMBL/GenBank/DDBJ databases">
        <authorList>
            <person name="Nowell W R."/>
        </authorList>
    </citation>
    <scope>NUCLEOTIDE SEQUENCE</scope>
</reference>
<comment type="cofactor">
    <cofactor evidence="1">
        <name>Zn(2+)</name>
        <dbReference type="ChEBI" id="CHEBI:29105"/>
    </cofactor>
</comment>
<dbReference type="SMART" id="SM00232">
    <property type="entry name" value="JAB_MPN"/>
    <property type="match status" value="1"/>
</dbReference>
<evidence type="ECO:0000313" key="10">
    <source>
        <dbReference type="EMBL" id="CAF4218952.1"/>
    </source>
</evidence>
<feature type="domain" description="MPN" evidence="9">
    <location>
        <begin position="214"/>
        <end position="379"/>
    </location>
</feature>
<dbReference type="Pfam" id="PF01398">
    <property type="entry name" value="JAB"/>
    <property type="match status" value="2"/>
</dbReference>
<evidence type="ECO:0000256" key="5">
    <source>
        <dbReference type="ARBA" id="ARBA00022786"/>
    </source>
</evidence>
<evidence type="ECO:0000256" key="7">
    <source>
        <dbReference type="ARBA" id="ARBA00022833"/>
    </source>
</evidence>
<evidence type="ECO:0000256" key="2">
    <source>
        <dbReference type="ARBA" id="ARBA00010981"/>
    </source>
</evidence>
<dbReference type="InterPro" id="IPR044098">
    <property type="entry name" value="STAMBP/STALP-like_MPN"/>
</dbReference>
<protein>
    <recommendedName>
        <fullName evidence="9">MPN domain-containing protein</fullName>
    </recommendedName>
</protein>
<dbReference type="GO" id="GO:0061578">
    <property type="term" value="F:K63-linked deubiquitinase activity"/>
    <property type="evidence" value="ECO:0007669"/>
    <property type="project" value="InterPro"/>
</dbReference>
<evidence type="ECO:0000256" key="6">
    <source>
        <dbReference type="ARBA" id="ARBA00022801"/>
    </source>
</evidence>